<sequence>MIERTPEDIEAAHNCTSSKITSTFEKSTSTSHNVIKKPAMASLACQSESPHQHLGEQPRRATHRLRGMIFCQHKHPPLHVHGFKDVNKRAKSMKWIV</sequence>
<evidence type="ECO:0000313" key="2">
    <source>
        <dbReference type="Proteomes" id="UP001324427"/>
    </source>
</evidence>
<organism evidence="1 2">
    <name type="scientific">Oleoguttula mirabilis</name>
    <dbReference type="NCBI Taxonomy" id="1507867"/>
    <lineage>
        <taxon>Eukaryota</taxon>
        <taxon>Fungi</taxon>
        <taxon>Dikarya</taxon>
        <taxon>Ascomycota</taxon>
        <taxon>Pezizomycotina</taxon>
        <taxon>Dothideomycetes</taxon>
        <taxon>Dothideomycetidae</taxon>
        <taxon>Mycosphaerellales</taxon>
        <taxon>Teratosphaeriaceae</taxon>
        <taxon>Oleoguttula</taxon>
    </lineage>
</organism>
<gene>
    <name evidence="1" type="ORF">LTR36_007206</name>
</gene>
<accession>A0AAV9JB22</accession>
<evidence type="ECO:0000313" key="1">
    <source>
        <dbReference type="EMBL" id="KAK4542006.1"/>
    </source>
</evidence>
<protein>
    <submittedName>
        <fullName evidence="1">Uncharacterized protein</fullName>
    </submittedName>
</protein>
<keyword evidence="2" id="KW-1185">Reference proteome</keyword>
<dbReference type="EMBL" id="JAVFHQ010000046">
    <property type="protein sequence ID" value="KAK4542006.1"/>
    <property type="molecule type" value="Genomic_DNA"/>
</dbReference>
<reference evidence="1 2" key="1">
    <citation type="submission" date="2021-11" db="EMBL/GenBank/DDBJ databases">
        <title>Black yeast isolated from Biological Soil Crust.</title>
        <authorList>
            <person name="Kurbessoian T."/>
        </authorList>
    </citation>
    <scope>NUCLEOTIDE SEQUENCE [LARGE SCALE GENOMIC DNA]</scope>
    <source>
        <strain evidence="1 2">CCFEE 5522</strain>
    </source>
</reference>
<dbReference type="AlphaFoldDB" id="A0AAV9JB22"/>
<proteinExistence type="predicted"/>
<name>A0AAV9JB22_9PEZI</name>
<comment type="caution">
    <text evidence="1">The sequence shown here is derived from an EMBL/GenBank/DDBJ whole genome shotgun (WGS) entry which is preliminary data.</text>
</comment>
<dbReference type="Proteomes" id="UP001324427">
    <property type="component" value="Unassembled WGS sequence"/>
</dbReference>